<evidence type="ECO:0000313" key="10">
    <source>
        <dbReference type="EMBL" id="GAA2330577.1"/>
    </source>
</evidence>
<keyword evidence="3" id="KW-1003">Cell membrane</keyword>
<dbReference type="PRINTS" id="PR00812">
    <property type="entry name" value="BCTERIALGSPF"/>
</dbReference>
<comment type="similarity">
    <text evidence="2">Belongs to the GSP F family.</text>
</comment>
<keyword evidence="6 8" id="KW-0472">Membrane</keyword>
<evidence type="ECO:0000256" key="7">
    <source>
        <dbReference type="SAM" id="MobiDB-lite"/>
    </source>
</evidence>
<feature type="transmembrane region" description="Helical" evidence="8">
    <location>
        <begin position="415"/>
        <end position="439"/>
    </location>
</feature>
<dbReference type="InterPro" id="IPR042094">
    <property type="entry name" value="T2SS_GspF_sf"/>
</dbReference>
<dbReference type="InterPro" id="IPR003004">
    <property type="entry name" value="GspF/PilC"/>
</dbReference>
<feature type="compositionally biased region" description="Basic and acidic residues" evidence="7">
    <location>
        <begin position="79"/>
        <end position="90"/>
    </location>
</feature>
<evidence type="ECO:0000256" key="3">
    <source>
        <dbReference type="ARBA" id="ARBA00022475"/>
    </source>
</evidence>
<feature type="transmembrane region" description="Helical" evidence="8">
    <location>
        <begin position="262"/>
        <end position="281"/>
    </location>
</feature>
<proteinExistence type="inferred from homology"/>
<keyword evidence="11" id="KW-1185">Reference proteome</keyword>
<evidence type="ECO:0000256" key="4">
    <source>
        <dbReference type="ARBA" id="ARBA00022692"/>
    </source>
</evidence>
<feature type="domain" description="Type II secretion system protein GspF" evidence="9">
    <location>
        <begin position="110"/>
        <end position="232"/>
    </location>
</feature>
<dbReference type="Proteomes" id="UP001501444">
    <property type="component" value="Unassembled WGS sequence"/>
</dbReference>
<sequence length="444" mass="49256">MWWGPEVTEHGYTAFRPDGQRAAGGGQPYTTIYPHGLHGADMEQTQHLWVPAQAPHEQAPYEQIPHAQAPHQQAPPARQSRDSRAREKKSFLQMELSAPRVKREEVMHLSRQLGAFVRAGLPLIDAVRAIGEEATNSSVRRMMIEVEEGLRAGERLSDCFDRHPKIFPAFYRGILRSAELTGQLDTVLEQLAKYLERDLEARRKIKAASIYPSMIALMSLVTVVVLSWFVLPRFKVFFAGLHAKLPLPTRILLAITDFFTHWWWAVLAGVAVVTLSIFLTLRTEGGRYARDRILLGIPVIGPAVRFALVERFCRILSSMAGAGVALPEALRVATESLRNLVFMRALAQVGDAMLEGQGLADPLSTTGLFPATAARMIRVGEETGTLDVQLEVTARYYEGELDYKLKKVTALFEPAVIIAMGLIVGFVAIALVSAMYGIFNQVTV</sequence>
<evidence type="ECO:0000256" key="8">
    <source>
        <dbReference type="SAM" id="Phobius"/>
    </source>
</evidence>
<dbReference type="Gene3D" id="1.20.81.30">
    <property type="entry name" value="Type II secretion system (T2SS), domain F"/>
    <property type="match status" value="2"/>
</dbReference>
<comment type="subcellular location">
    <subcellularLocation>
        <location evidence="1">Cell membrane</location>
        <topology evidence="1">Multi-pass membrane protein</topology>
    </subcellularLocation>
</comment>
<dbReference type="Pfam" id="PF00482">
    <property type="entry name" value="T2SSF"/>
    <property type="match status" value="2"/>
</dbReference>
<name>A0ABN3FI74_9ACTN</name>
<dbReference type="PANTHER" id="PTHR30012:SF0">
    <property type="entry name" value="TYPE II SECRETION SYSTEM PROTEIN F-RELATED"/>
    <property type="match status" value="1"/>
</dbReference>
<evidence type="ECO:0000256" key="1">
    <source>
        <dbReference type="ARBA" id="ARBA00004651"/>
    </source>
</evidence>
<evidence type="ECO:0000313" key="11">
    <source>
        <dbReference type="Proteomes" id="UP001501444"/>
    </source>
</evidence>
<evidence type="ECO:0000256" key="5">
    <source>
        <dbReference type="ARBA" id="ARBA00022989"/>
    </source>
</evidence>
<dbReference type="EMBL" id="BAAARV010000005">
    <property type="protein sequence ID" value="GAA2330577.1"/>
    <property type="molecule type" value="Genomic_DNA"/>
</dbReference>
<feature type="region of interest" description="Disordered" evidence="7">
    <location>
        <begin position="66"/>
        <end position="91"/>
    </location>
</feature>
<evidence type="ECO:0000259" key="9">
    <source>
        <dbReference type="Pfam" id="PF00482"/>
    </source>
</evidence>
<keyword evidence="5 8" id="KW-1133">Transmembrane helix</keyword>
<feature type="compositionally biased region" description="Low complexity" evidence="7">
    <location>
        <begin position="66"/>
        <end position="77"/>
    </location>
</feature>
<protein>
    <submittedName>
        <fullName evidence="10">Type II secretion system F family protein</fullName>
    </submittedName>
</protein>
<keyword evidence="4 8" id="KW-0812">Transmembrane</keyword>
<evidence type="ECO:0000256" key="6">
    <source>
        <dbReference type="ARBA" id="ARBA00023136"/>
    </source>
</evidence>
<dbReference type="PANTHER" id="PTHR30012">
    <property type="entry name" value="GENERAL SECRETION PATHWAY PROTEIN"/>
    <property type="match status" value="1"/>
</dbReference>
<evidence type="ECO:0000256" key="2">
    <source>
        <dbReference type="ARBA" id="ARBA00005745"/>
    </source>
</evidence>
<organism evidence="10 11">
    <name type="scientific">Dactylosporangium salmoneum</name>
    <dbReference type="NCBI Taxonomy" id="53361"/>
    <lineage>
        <taxon>Bacteria</taxon>
        <taxon>Bacillati</taxon>
        <taxon>Actinomycetota</taxon>
        <taxon>Actinomycetes</taxon>
        <taxon>Micromonosporales</taxon>
        <taxon>Micromonosporaceae</taxon>
        <taxon>Dactylosporangium</taxon>
    </lineage>
</organism>
<comment type="caution">
    <text evidence="10">The sequence shown here is derived from an EMBL/GenBank/DDBJ whole genome shotgun (WGS) entry which is preliminary data.</text>
</comment>
<dbReference type="InterPro" id="IPR018076">
    <property type="entry name" value="T2SS_GspF_dom"/>
</dbReference>
<reference evidence="10 11" key="1">
    <citation type="journal article" date="2019" name="Int. J. Syst. Evol. Microbiol.">
        <title>The Global Catalogue of Microorganisms (GCM) 10K type strain sequencing project: providing services to taxonomists for standard genome sequencing and annotation.</title>
        <authorList>
            <consortium name="The Broad Institute Genomics Platform"/>
            <consortium name="The Broad Institute Genome Sequencing Center for Infectious Disease"/>
            <person name="Wu L."/>
            <person name="Ma J."/>
        </authorList>
    </citation>
    <scope>NUCLEOTIDE SEQUENCE [LARGE SCALE GENOMIC DNA]</scope>
    <source>
        <strain evidence="10 11">JCM 3272</strain>
    </source>
</reference>
<accession>A0ABN3FI74</accession>
<gene>
    <name evidence="10" type="ORF">GCM10010170_008620</name>
</gene>
<feature type="transmembrane region" description="Helical" evidence="8">
    <location>
        <begin position="210"/>
        <end position="231"/>
    </location>
</feature>
<feature type="domain" description="Type II secretion system protein GspF" evidence="9">
    <location>
        <begin position="312"/>
        <end position="432"/>
    </location>
</feature>